<evidence type="ECO:0000259" key="6">
    <source>
        <dbReference type="PROSITE" id="PS50174"/>
    </source>
</evidence>
<dbReference type="InterPro" id="IPR025239">
    <property type="entry name" value="DUF4187"/>
</dbReference>
<dbReference type="Ensembl" id="ENSLLET00000020124.1">
    <property type="protein sequence ID" value="ENSLLEP00000019360.1"/>
    <property type="gene ID" value="ENSLLEG00000012209.1"/>
</dbReference>
<evidence type="ECO:0000256" key="5">
    <source>
        <dbReference type="SAM" id="MobiDB-lite"/>
    </source>
</evidence>
<keyword evidence="8" id="KW-1185">Reference proteome</keyword>
<evidence type="ECO:0000256" key="2">
    <source>
        <dbReference type="ARBA" id="ARBA00021978"/>
    </source>
</evidence>
<evidence type="ECO:0000256" key="1">
    <source>
        <dbReference type="ARBA" id="ARBA00007140"/>
    </source>
</evidence>
<name>A0A8C5MWN7_9ANUR</name>
<feature type="compositionally biased region" description="Acidic residues" evidence="5">
    <location>
        <begin position="202"/>
        <end position="219"/>
    </location>
</feature>
<dbReference type="Pfam" id="PF01585">
    <property type="entry name" value="G-patch"/>
    <property type="match status" value="1"/>
</dbReference>
<evidence type="ECO:0000256" key="3">
    <source>
        <dbReference type="ARBA" id="ARBA00030688"/>
    </source>
</evidence>
<dbReference type="SMART" id="SM01173">
    <property type="entry name" value="DUF4187"/>
    <property type="match status" value="1"/>
</dbReference>
<reference evidence="7" key="1">
    <citation type="submission" date="2025-08" db="UniProtKB">
        <authorList>
            <consortium name="Ensembl"/>
        </authorList>
    </citation>
    <scope>IDENTIFICATION</scope>
</reference>
<evidence type="ECO:0000313" key="7">
    <source>
        <dbReference type="Ensembl" id="ENSLLEP00000019360.1"/>
    </source>
</evidence>
<dbReference type="Pfam" id="PF13821">
    <property type="entry name" value="DUF4187"/>
    <property type="match status" value="1"/>
</dbReference>
<accession>A0A8C5MWN7</accession>
<proteinExistence type="inferred from homology"/>
<dbReference type="GO" id="GO:0003676">
    <property type="term" value="F:nucleic acid binding"/>
    <property type="evidence" value="ECO:0007669"/>
    <property type="project" value="InterPro"/>
</dbReference>
<dbReference type="InterPro" id="IPR039249">
    <property type="entry name" value="GPATCH11"/>
</dbReference>
<evidence type="ECO:0000256" key="4">
    <source>
        <dbReference type="SAM" id="Coils"/>
    </source>
</evidence>
<dbReference type="Proteomes" id="UP000694569">
    <property type="component" value="Unplaced"/>
</dbReference>
<reference evidence="7" key="2">
    <citation type="submission" date="2025-09" db="UniProtKB">
        <authorList>
            <consortium name="Ensembl"/>
        </authorList>
    </citation>
    <scope>IDENTIFICATION</scope>
</reference>
<dbReference type="AlphaFoldDB" id="A0A8C5MWN7"/>
<dbReference type="PROSITE" id="PS50174">
    <property type="entry name" value="G_PATCH"/>
    <property type="match status" value="1"/>
</dbReference>
<evidence type="ECO:0000313" key="8">
    <source>
        <dbReference type="Proteomes" id="UP000694569"/>
    </source>
</evidence>
<dbReference type="PANTHER" id="PTHR21032">
    <property type="entry name" value="G PATCH DOMAIN-CONTAINING PROTEIN 11"/>
    <property type="match status" value="1"/>
</dbReference>
<sequence>MADMSAAGGEEEEEDYMSDAFLSSLQDIRPGIPMPRKVKESYQKEEKQKESNIKNRQKSIKEVEKERRDVVLKEALGNDNKGFALLQKMGYKKGQALGKKGDGIIEPIPLNVKTDRTGIGHEEMKKRKAAEDLENYRRKMRMSKQVEAQAATDFRMRMRSKKEELKLEGDLRRSQRACLQLDEQKGVQTPREGWYWPSTGPQEEEEEDEEVEEDDDPGEELSTMDKLHILTSYLRGEHFYCIWCGTAYQDEDDLSGNCPGDTSEDHD</sequence>
<feature type="coiled-coil region" evidence="4">
    <location>
        <begin position="119"/>
        <end position="146"/>
    </location>
</feature>
<dbReference type="PANTHER" id="PTHR21032:SF0">
    <property type="entry name" value="G PATCH DOMAIN-CONTAINING PROTEIN 11"/>
    <property type="match status" value="1"/>
</dbReference>
<feature type="domain" description="G-patch" evidence="6">
    <location>
        <begin position="78"/>
        <end position="124"/>
    </location>
</feature>
<dbReference type="SMART" id="SM00443">
    <property type="entry name" value="G_patch"/>
    <property type="match status" value="1"/>
</dbReference>
<comment type="similarity">
    <text evidence="1">Belongs to the GPATCH11 family.</text>
</comment>
<feature type="region of interest" description="Disordered" evidence="5">
    <location>
        <begin position="181"/>
        <end position="224"/>
    </location>
</feature>
<gene>
    <name evidence="7" type="primary">GPATCH11</name>
</gene>
<feature type="region of interest" description="Disordered" evidence="5">
    <location>
        <begin position="1"/>
        <end position="65"/>
    </location>
</feature>
<protein>
    <recommendedName>
        <fullName evidence="2">G patch domain-containing protein 11</fullName>
    </recommendedName>
    <alternativeName>
        <fullName evidence="3">Coiled-coil domain-containing protein 75</fullName>
    </alternativeName>
</protein>
<dbReference type="OrthoDB" id="786951at2759"/>
<dbReference type="InterPro" id="IPR000467">
    <property type="entry name" value="G_patch_dom"/>
</dbReference>
<dbReference type="GO" id="GO:0000776">
    <property type="term" value="C:kinetochore"/>
    <property type="evidence" value="ECO:0007669"/>
    <property type="project" value="TreeGrafter"/>
</dbReference>
<organism evidence="7 8">
    <name type="scientific">Leptobrachium leishanense</name>
    <name type="common">Leishan spiny toad</name>
    <dbReference type="NCBI Taxonomy" id="445787"/>
    <lineage>
        <taxon>Eukaryota</taxon>
        <taxon>Metazoa</taxon>
        <taxon>Chordata</taxon>
        <taxon>Craniata</taxon>
        <taxon>Vertebrata</taxon>
        <taxon>Euteleostomi</taxon>
        <taxon>Amphibia</taxon>
        <taxon>Batrachia</taxon>
        <taxon>Anura</taxon>
        <taxon>Pelobatoidea</taxon>
        <taxon>Megophryidae</taxon>
        <taxon>Leptobrachium</taxon>
    </lineage>
</organism>
<keyword evidence="4" id="KW-0175">Coiled coil</keyword>
<dbReference type="GeneTree" id="ENSGT00440000039029"/>
<feature type="compositionally biased region" description="Basic and acidic residues" evidence="5">
    <location>
        <begin position="37"/>
        <end position="65"/>
    </location>
</feature>